<evidence type="ECO:0000256" key="6">
    <source>
        <dbReference type="HAMAP-Rule" id="MF_02124"/>
    </source>
</evidence>
<gene>
    <name evidence="6" type="primary">glgE</name>
    <name evidence="9" type="ORF">GCM10009843_19560</name>
</gene>
<evidence type="ECO:0000313" key="10">
    <source>
        <dbReference type="Proteomes" id="UP001500575"/>
    </source>
</evidence>
<evidence type="ECO:0000259" key="8">
    <source>
        <dbReference type="SMART" id="SM00642"/>
    </source>
</evidence>
<keyword evidence="2 6" id="KW-0328">Glycosyltransferase</keyword>
<feature type="domain" description="Glycosyl hydrolase family 13 catalytic" evidence="8">
    <location>
        <begin position="220"/>
        <end position="554"/>
    </location>
</feature>
<dbReference type="PANTHER" id="PTHR47786:SF2">
    <property type="entry name" value="GLYCOSYL HYDROLASE FAMILY 13 CATALYTIC DOMAIN-CONTAINING PROTEIN"/>
    <property type="match status" value="1"/>
</dbReference>
<dbReference type="InterPro" id="IPR017853">
    <property type="entry name" value="GH"/>
</dbReference>
<comment type="subunit">
    <text evidence="1 6">Homodimer.</text>
</comment>
<feature type="binding site" evidence="6">
    <location>
        <position position="338"/>
    </location>
    <ligand>
        <name>alpha-maltose 1-phosphate</name>
        <dbReference type="ChEBI" id="CHEBI:63576"/>
    </ligand>
</feature>
<dbReference type="InterPro" id="IPR026585">
    <property type="entry name" value="GlgE"/>
</dbReference>
<dbReference type="SMART" id="SM00642">
    <property type="entry name" value="Aamy"/>
    <property type="match status" value="1"/>
</dbReference>
<keyword evidence="3 6" id="KW-0808">Transferase</keyword>
<dbReference type="Pfam" id="PF11896">
    <property type="entry name" value="GlgE_dom_N_S"/>
    <property type="match status" value="1"/>
</dbReference>
<protein>
    <recommendedName>
        <fullName evidence="6">Alpha-1,4-glucan:maltose-1-phosphate maltosyltransferase</fullName>
        <shortName evidence="6">GMPMT</shortName>
        <ecNumber evidence="6">2.4.99.16</ecNumber>
    </recommendedName>
    <alternativeName>
        <fullName evidence="6">(1-&gt;4)-alpha-D-glucan:maltose-1-phosphate alpha-D-maltosyltransferase</fullName>
    </alternativeName>
</protein>
<feature type="active site" description="Nucleophile" evidence="6">
    <location>
        <position position="408"/>
    </location>
</feature>
<evidence type="ECO:0000313" key="9">
    <source>
        <dbReference type="EMBL" id="GAA2123614.1"/>
    </source>
</evidence>
<proteinExistence type="inferred from homology"/>
<evidence type="ECO:0000256" key="4">
    <source>
        <dbReference type="ARBA" id="ARBA00023277"/>
    </source>
</evidence>
<dbReference type="Proteomes" id="UP001500575">
    <property type="component" value="Unassembled WGS sequence"/>
</dbReference>
<dbReference type="Gene3D" id="2.60.40.1180">
    <property type="entry name" value="Golgi alpha-mannosidase II"/>
    <property type="match status" value="1"/>
</dbReference>
<dbReference type="Pfam" id="PF21702">
    <property type="entry name" value="GLGE_C"/>
    <property type="match status" value="1"/>
</dbReference>
<feature type="binding site" evidence="6">
    <location>
        <position position="373"/>
    </location>
    <ligand>
        <name>alpha-maltose 1-phosphate</name>
        <dbReference type="ChEBI" id="CHEBI:63576"/>
    </ligand>
</feature>
<dbReference type="Gene3D" id="2.60.40.10">
    <property type="entry name" value="Immunoglobulins"/>
    <property type="match status" value="1"/>
</dbReference>
<sequence length="686" mass="76365">MHRVGGSESVVGMVGRIPVMNVTPVIDPSTNLLGQPTTLAAKGTVGEPFPVTANVFREGHDKLGAEVVLIDPKGKRHPPVAMLKDAHVPDKYSAWVTPDAPGLWHFEIQSWSDTVGTWQHAAGLKIPAGVDVDLMFTEGRLVLERVLKGLPRGHKKGPDADVLKAAIATTKDQKRPVGAKLAALQAPELAAVLTKYPLRDLMSTVGPYPVYADRQRALYGSWYEFFPRSEGATLDEATGKVTSGSFRTAMKRLDAVAEMGFDIIYMPPIHPIGEVNRKGPNNTLTPGPDDPGSPWAIGSKHGGHDAIHPDLGTFDDFDAFVARAGELGLEVALDLALQAAPDHPWATEHPEFFTTRADGTIAYAENPPKKYQDIYPINFDNDYPAFYAEVLRVVRLWMSHGVRVFRVDNPHTKTLGFWEELLREIRRTDPDVIFLSEAFTRPSMMHGLGAIGYHQSYTYFTWRTHKWEIEQYLNEVSHVSSHLMRPNFFVNTPDILHAFLQYGGPPAFKIRAVLAAMGSPSWGVYAGYELFEHVAVKPGSEEYLDTEKFQIRVRDWDAATASGRTLAPYLTELNRIRREHPALQLLRNVTIHQSDDDHVLVFSKTAHDPAFGDPGDTVLVVLNLDPHGTRETTIHLDMPALGLAWDASFVAEDEITGQKFTWWEHDYVRLDPHHEPAHILTVRRAG</sequence>
<evidence type="ECO:0000256" key="3">
    <source>
        <dbReference type="ARBA" id="ARBA00022679"/>
    </source>
</evidence>
<comment type="similarity">
    <text evidence="6">Belongs to the glycosyl hydrolase 13 family. GlgE subfamily.</text>
</comment>
<comment type="function">
    <text evidence="6">Maltosyltransferase that uses maltose 1-phosphate (M1P) as the sugar donor to elongate linear or branched alpha-(1-&gt;4)-glucans. Is involved in a branched alpha-glucan biosynthetic pathway from trehalose, together with TreS, Mak and GlgB.</text>
</comment>
<dbReference type="InterPro" id="IPR021828">
    <property type="entry name" value="GlgE_dom_N/S"/>
</dbReference>
<dbReference type="HAMAP" id="MF_02124">
    <property type="entry name" value="GlgE"/>
    <property type="match status" value="1"/>
</dbReference>
<reference evidence="9 10" key="1">
    <citation type="journal article" date="2019" name="Int. J. Syst. Evol. Microbiol.">
        <title>The Global Catalogue of Microorganisms (GCM) 10K type strain sequencing project: providing services to taxonomists for standard genome sequencing and annotation.</title>
        <authorList>
            <consortium name="The Broad Institute Genomics Platform"/>
            <consortium name="The Broad Institute Genome Sequencing Center for Infectious Disease"/>
            <person name="Wu L."/>
            <person name="Ma J."/>
        </authorList>
    </citation>
    <scope>NUCLEOTIDE SEQUENCE [LARGE SCALE GENOMIC DNA]</scope>
    <source>
        <strain evidence="9 10">JCM 16021</strain>
    </source>
</reference>
<dbReference type="InterPro" id="IPR006047">
    <property type="entry name" value="GH13_cat_dom"/>
</dbReference>
<feature type="binding site" evidence="6">
    <location>
        <begin position="548"/>
        <end position="549"/>
    </location>
    <ligand>
        <name>alpha-maltose 1-phosphate</name>
        <dbReference type="ChEBI" id="CHEBI:63576"/>
    </ligand>
</feature>
<keyword evidence="4 6" id="KW-0119">Carbohydrate metabolism</keyword>
<comment type="catalytic activity">
    <reaction evidence="5 6">
        <text>alpha-maltose 1-phosphate + [(1-&gt;4)-alpha-D-glucosyl](n) = [(1-&gt;4)-alpha-D-glucosyl](n+2) + phosphate</text>
        <dbReference type="Rhea" id="RHEA:42692"/>
        <dbReference type="Rhea" id="RHEA-COMP:9584"/>
        <dbReference type="Rhea" id="RHEA-COMP:10183"/>
        <dbReference type="ChEBI" id="CHEBI:15444"/>
        <dbReference type="ChEBI" id="CHEBI:43474"/>
        <dbReference type="ChEBI" id="CHEBI:63576"/>
        <dbReference type="EC" id="2.4.99.16"/>
    </reaction>
</comment>
<dbReference type="EMBL" id="BAAAQQ010000011">
    <property type="protein sequence ID" value="GAA2123614.1"/>
    <property type="molecule type" value="Genomic_DNA"/>
</dbReference>
<evidence type="ECO:0000256" key="1">
    <source>
        <dbReference type="ARBA" id="ARBA00011738"/>
    </source>
</evidence>
<dbReference type="CDD" id="cd11344">
    <property type="entry name" value="AmyAc_GlgE_like"/>
    <property type="match status" value="1"/>
</dbReference>
<dbReference type="Gene3D" id="3.20.20.80">
    <property type="entry name" value="Glycosidases"/>
    <property type="match status" value="1"/>
</dbReference>
<keyword evidence="10" id="KW-1185">Reference proteome</keyword>
<dbReference type="InterPro" id="IPR013780">
    <property type="entry name" value="Glyco_hydro_b"/>
</dbReference>
<comment type="caution">
    <text evidence="9">The sequence shown here is derived from an EMBL/GenBank/DDBJ whole genome shotgun (WGS) entry which is preliminary data.</text>
</comment>
<accession>A0ABN2YA29</accession>
<evidence type="ECO:0000256" key="7">
    <source>
        <dbReference type="SAM" id="MobiDB-lite"/>
    </source>
</evidence>
<dbReference type="Gene3D" id="1.20.58.80">
    <property type="entry name" value="Phosphotransferase system, lactose/cellobiose-type IIA subunit"/>
    <property type="match status" value="1"/>
</dbReference>
<feature type="binding site" evidence="6">
    <location>
        <position position="409"/>
    </location>
    <ligand>
        <name>alpha-maltose 1-phosphate</name>
        <dbReference type="ChEBI" id="CHEBI:63576"/>
    </ligand>
</feature>
<evidence type="ECO:0000256" key="5">
    <source>
        <dbReference type="ARBA" id="ARBA00048735"/>
    </source>
</evidence>
<dbReference type="InterPro" id="IPR049171">
    <property type="entry name" value="GLGE_C"/>
</dbReference>
<feature type="active site" description="Proton donor" evidence="6">
    <location>
        <position position="437"/>
    </location>
</feature>
<feature type="site" description="Transition state stabilizer" evidence="6">
    <location>
        <position position="494"/>
    </location>
</feature>
<name>A0ABN2YA29_9ACTN</name>
<dbReference type="SUPFAM" id="SSF51445">
    <property type="entry name" value="(Trans)glycosidases"/>
    <property type="match status" value="1"/>
</dbReference>
<dbReference type="InterPro" id="IPR013783">
    <property type="entry name" value="Ig-like_fold"/>
</dbReference>
<feature type="binding site" evidence="6">
    <location>
        <position position="278"/>
    </location>
    <ligand>
        <name>alpha-maltose 1-phosphate</name>
        <dbReference type="ChEBI" id="CHEBI:63576"/>
    </ligand>
</feature>
<organism evidence="9 10">
    <name type="scientific">Nocardioides bigeumensis</name>
    <dbReference type="NCBI Taxonomy" id="433657"/>
    <lineage>
        <taxon>Bacteria</taxon>
        <taxon>Bacillati</taxon>
        <taxon>Actinomycetota</taxon>
        <taxon>Actinomycetes</taxon>
        <taxon>Propionibacteriales</taxon>
        <taxon>Nocardioidaceae</taxon>
        <taxon>Nocardioides</taxon>
    </lineage>
</organism>
<dbReference type="EC" id="2.4.99.16" evidence="6"/>
<feature type="region of interest" description="Disordered" evidence="7">
    <location>
        <begin position="277"/>
        <end position="300"/>
    </location>
</feature>
<evidence type="ECO:0000256" key="2">
    <source>
        <dbReference type="ARBA" id="ARBA00022676"/>
    </source>
</evidence>
<dbReference type="PANTHER" id="PTHR47786">
    <property type="entry name" value="ALPHA-1,4-GLUCAN:MALTOSE-1-PHOSPHATE MALTOSYLTRANSFERASE"/>
    <property type="match status" value="1"/>
</dbReference>